<keyword evidence="2" id="KW-0472">Membrane</keyword>
<evidence type="ECO:0000313" key="4">
    <source>
        <dbReference type="Proteomes" id="UP000245765"/>
    </source>
</evidence>
<protein>
    <submittedName>
        <fullName evidence="3">Uncharacterized protein</fullName>
    </submittedName>
</protein>
<feature type="region of interest" description="Disordered" evidence="1">
    <location>
        <begin position="1"/>
        <end position="20"/>
    </location>
</feature>
<dbReference type="Proteomes" id="UP000245765">
    <property type="component" value="Unassembled WGS sequence"/>
</dbReference>
<keyword evidence="2" id="KW-0812">Transmembrane</keyword>
<dbReference type="EMBL" id="QGNA01000001">
    <property type="protein sequence ID" value="PWS38748.1"/>
    <property type="molecule type" value="Genomic_DNA"/>
</dbReference>
<reference evidence="4" key="1">
    <citation type="submission" date="2018-05" db="EMBL/GenBank/DDBJ databases">
        <authorList>
            <person name="Du Z."/>
            <person name="Wang X."/>
        </authorList>
    </citation>
    <scope>NUCLEOTIDE SEQUENCE [LARGE SCALE GENOMIC DNA]</scope>
    <source>
        <strain evidence="4">CQN31</strain>
    </source>
</reference>
<feature type="compositionally biased region" description="Basic and acidic residues" evidence="1">
    <location>
        <begin position="1"/>
        <end position="17"/>
    </location>
</feature>
<accession>A0A317FMK2</accession>
<keyword evidence="2" id="KW-1133">Transmembrane helix</keyword>
<evidence type="ECO:0000256" key="1">
    <source>
        <dbReference type="SAM" id="MobiDB-lite"/>
    </source>
</evidence>
<comment type="caution">
    <text evidence="3">The sequence shown here is derived from an EMBL/GenBank/DDBJ whole genome shotgun (WGS) entry which is preliminary data.</text>
</comment>
<proteinExistence type="predicted"/>
<feature type="region of interest" description="Disordered" evidence="1">
    <location>
        <begin position="100"/>
        <end position="128"/>
    </location>
</feature>
<dbReference type="AlphaFoldDB" id="A0A317FMK2"/>
<feature type="transmembrane region" description="Helical" evidence="2">
    <location>
        <begin position="76"/>
        <end position="98"/>
    </location>
</feature>
<evidence type="ECO:0000313" key="3">
    <source>
        <dbReference type="EMBL" id="PWS38748.1"/>
    </source>
</evidence>
<sequence length="128" mass="13827">MSRRDRDDTAPGRKEQPMRSLARAWRDTPKLVRFFLCHAAVGFGLAAVFVGGFLLADPHGAGSVLLGAAGHWWPALVLWFFVGLTFGSVQIGAATMLLGERPDRPPRGGGTGVTDLVPVPIPVRARRR</sequence>
<name>A0A317FMK2_9PROT</name>
<keyword evidence="4" id="KW-1185">Reference proteome</keyword>
<evidence type="ECO:0000256" key="2">
    <source>
        <dbReference type="SAM" id="Phobius"/>
    </source>
</evidence>
<feature type="transmembrane region" description="Helical" evidence="2">
    <location>
        <begin position="31"/>
        <end position="56"/>
    </location>
</feature>
<gene>
    <name evidence="3" type="ORF">DFH01_05695</name>
</gene>
<organism evidence="3 4">
    <name type="scientific">Falsiroseomonas bella</name>
    <dbReference type="NCBI Taxonomy" id="2184016"/>
    <lineage>
        <taxon>Bacteria</taxon>
        <taxon>Pseudomonadati</taxon>
        <taxon>Pseudomonadota</taxon>
        <taxon>Alphaproteobacteria</taxon>
        <taxon>Acetobacterales</taxon>
        <taxon>Roseomonadaceae</taxon>
        <taxon>Falsiroseomonas</taxon>
    </lineage>
</organism>